<accession>A0A8S9XSX3</accession>
<organism evidence="2 3">
    <name type="scientific">Apolygus lucorum</name>
    <name type="common">Small green plant bug</name>
    <name type="synonym">Lygocoris lucorum</name>
    <dbReference type="NCBI Taxonomy" id="248454"/>
    <lineage>
        <taxon>Eukaryota</taxon>
        <taxon>Metazoa</taxon>
        <taxon>Ecdysozoa</taxon>
        <taxon>Arthropoda</taxon>
        <taxon>Hexapoda</taxon>
        <taxon>Insecta</taxon>
        <taxon>Pterygota</taxon>
        <taxon>Neoptera</taxon>
        <taxon>Paraneoptera</taxon>
        <taxon>Hemiptera</taxon>
        <taxon>Heteroptera</taxon>
        <taxon>Panheteroptera</taxon>
        <taxon>Cimicomorpha</taxon>
        <taxon>Miridae</taxon>
        <taxon>Mirini</taxon>
        <taxon>Apolygus</taxon>
    </lineage>
</organism>
<feature type="domain" description="MADF" evidence="1">
    <location>
        <begin position="25"/>
        <end position="90"/>
    </location>
</feature>
<dbReference type="InterPro" id="IPR006578">
    <property type="entry name" value="MADF-dom"/>
</dbReference>
<evidence type="ECO:0000259" key="1">
    <source>
        <dbReference type="Pfam" id="PF10545"/>
    </source>
</evidence>
<dbReference type="Proteomes" id="UP000466442">
    <property type="component" value="Unassembled WGS sequence"/>
</dbReference>
<sequence>MLDGLVELVIPKHHLSPIVNCTKLKSEPCPWQVKNKYYHDWNKREAAYTKLVSKLREIKPDATRDTVVKRLNNMRSAMRKEKKKSRFVQKSDISGRVSSFPHRLYGWCGDSIWLQQTSQNILKEFLSGYPERVYPAFQI</sequence>
<gene>
    <name evidence="2" type="ORF">GE061_012228</name>
</gene>
<dbReference type="PANTHER" id="PTHR21505:SF8">
    <property type="entry name" value="DPT-YFP REPRESSOR BY OVEREXPRESSION, ISOFORM D-RELATED"/>
    <property type="match status" value="1"/>
</dbReference>
<proteinExistence type="predicted"/>
<dbReference type="EMBL" id="WIXP02000004">
    <property type="protein sequence ID" value="KAF6211714.1"/>
    <property type="molecule type" value="Genomic_DNA"/>
</dbReference>
<comment type="caution">
    <text evidence="2">The sequence shown here is derived from an EMBL/GenBank/DDBJ whole genome shotgun (WGS) entry which is preliminary data.</text>
</comment>
<dbReference type="AlphaFoldDB" id="A0A8S9XSX3"/>
<protein>
    <recommendedName>
        <fullName evidence="1">MADF domain-containing protein</fullName>
    </recommendedName>
</protein>
<reference evidence="2" key="1">
    <citation type="journal article" date="2021" name="Mol. Ecol. Resour.">
        <title>Apolygus lucorum genome provides insights into omnivorousness and mesophyll feeding.</title>
        <authorList>
            <person name="Liu Y."/>
            <person name="Liu H."/>
            <person name="Wang H."/>
            <person name="Huang T."/>
            <person name="Liu B."/>
            <person name="Yang B."/>
            <person name="Yin L."/>
            <person name="Li B."/>
            <person name="Zhang Y."/>
            <person name="Zhang S."/>
            <person name="Jiang F."/>
            <person name="Zhang X."/>
            <person name="Ren Y."/>
            <person name="Wang B."/>
            <person name="Wang S."/>
            <person name="Lu Y."/>
            <person name="Wu K."/>
            <person name="Fan W."/>
            <person name="Wang G."/>
        </authorList>
    </citation>
    <scope>NUCLEOTIDE SEQUENCE</scope>
    <source>
        <strain evidence="2">12Hb</strain>
    </source>
</reference>
<evidence type="ECO:0000313" key="3">
    <source>
        <dbReference type="Proteomes" id="UP000466442"/>
    </source>
</evidence>
<evidence type="ECO:0000313" key="2">
    <source>
        <dbReference type="EMBL" id="KAF6211714.1"/>
    </source>
</evidence>
<dbReference type="OrthoDB" id="6628652at2759"/>
<dbReference type="PANTHER" id="PTHR21505">
    <property type="entry name" value="MADF DOMAIN-CONTAINING PROTEIN-RELATED"/>
    <property type="match status" value="1"/>
</dbReference>
<keyword evidence="3" id="KW-1185">Reference proteome</keyword>
<dbReference type="Pfam" id="PF10545">
    <property type="entry name" value="MADF_DNA_bdg"/>
    <property type="match status" value="1"/>
</dbReference>
<name>A0A8S9XSX3_APOLU</name>